<sequence length="424" mass="46171">MGRPNLDREYLQVASQDICPSSSSSCSSSVNSSGLESILEGSSNWANLEPVLTKAPRGIIAIAIIVIIITIINNTNIIGAGLCRILKHPRHSFRSTNSISNITINPVSACSTIGRVDRDHYYSATRAAPTAHSTMVAIVALYTGGGINADNPTMMGTTEFGEDLFHWNSLELDNGFADSPTTTMENRGIRLLECPLTYYTPLELHSQRKGGPLSAASTPVSARSRSPLQEVSENTVRMRDQSLESSQTSKAQQLGLRIELTDSREYLDVLEMEEDRLPLGSAMSIGVMSNDQDRWKSPTLSALASRSSSRGPSPRPLSPSPTSQRSAMVMAMSGSAAVEDMSVEIPLIETRDEVPLQDIWRMEDEERKDRLNGVEMTTTNGDDYGGTTGGESIEEHIAHMKGEQHAHEEARLIQEAIDAHSRAL</sequence>
<dbReference type="Proteomes" id="UP001194696">
    <property type="component" value="Unassembled WGS sequence"/>
</dbReference>
<feature type="region of interest" description="Disordered" evidence="1">
    <location>
        <begin position="290"/>
        <end position="326"/>
    </location>
</feature>
<comment type="caution">
    <text evidence="3">The sequence shown here is derived from an EMBL/GenBank/DDBJ whole genome shotgun (WGS) entry which is preliminary data.</text>
</comment>
<feature type="transmembrane region" description="Helical" evidence="2">
    <location>
        <begin position="59"/>
        <end position="86"/>
    </location>
</feature>
<keyword evidence="4" id="KW-1185">Reference proteome</keyword>
<gene>
    <name evidence="3" type="ORF">BGZ96_006413</name>
</gene>
<accession>A0ABQ7KE94</accession>
<name>A0ABQ7KE94_9FUNG</name>
<reference evidence="3 4" key="1">
    <citation type="journal article" date="2020" name="Fungal Divers.">
        <title>Resolving the Mortierellaceae phylogeny through synthesis of multi-gene phylogenetics and phylogenomics.</title>
        <authorList>
            <person name="Vandepol N."/>
            <person name="Liber J."/>
            <person name="Desiro A."/>
            <person name="Na H."/>
            <person name="Kennedy M."/>
            <person name="Barry K."/>
            <person name="Grigoriev I.V."/>
            <person name="Miller A.N."/>
            <person name="O'Donnell K."/>
            <person name="Stajich J.E."/>
            <person name="Bonito G."/>
        </authorList>
    </citation>
    <scope>NUCLEOTIDE SEQUENCE [LARGE SCALE GENOMIC DNA]</scope>
    <source>
        <strain evidence="3 4">AD045</strain>
    </source>
</reference>
<protein>
    <submittedName>
        <fullName evidence="3">Uncharacterized protein</fullName>
    </submittedName>
</protein>
<feature type="compositionally biased region" description="Low complexity" evidence="1">
    <location>
        <begin position="297"/>
        <end position="312"/>
    </location>
</feature>
<evidence type="ECO:0000256" key="1">
    <source>
        <dbReference type="SAM" id="MobiDB-lite"/>
    </source>
</evidence>
<feature type="compositionally biased region" description="Polar residues" evidence="1">
    <location>
        <begin position="215"/>
        <end position="235"/>
    </location>
</feature>
<feature type="region of interest" description="Disordered" evidence="1">
    <location>
        <begin position="207"/>
        <end position="251"/>
    </location>
</feature>
<dbReference type="EMBL" id="JAAAIM010000031">
    <property type="protein sequence ID" value="KAG0297457.1"/>
    <property type="molecule type" value="Genomic_DNA"/>
</dbReference>
<proteinExistence type="predicted"/>
<evidence type="ECO:0000313" key="4">
    <source>
        <dbReference type="Proteomes" id="UP001194696"/>
    </source>
</evidence>
<organism evidence="3 4">
    <name type="scientific">Linnemannia gamsii</name>
    <dbReference type="NCBI Taxonomy" id="64522"/>
    <lineage>
        <taxon>Eukaryota</taxon>
        <taxon>Fungi</taxon>
        <taxon>Fungi incertae sedis</taxon>
        <taxon>Mucoromycota</taxon>
        <taxon>Mortierellomycotina</taxon>
        <taxon>Mortierellomycetes</taxon>
        <taxon>Mortierellales</taxon>
        <taxon>Mortierellaceae</taxon>
        <taxon>Linnemannia</taxon>
    </lineage>
</organism>
<keyword evidence="2" id="KW-1133">Transmembrane helix</keyword>
<keyword evidence="2" id="KW-0472">Membrane</keyword>
<evidence type="ECO:0000256" key="2">
    <source>
        <dbReference type="SAM" id="Phobius"/>
    </source>
</evidence>
<evidence type="ECO:0000313" key="3">
    <source>
        <dbReference type="EMBL" id="KAG0297457.1"/>
    </source>
</evidence>
<keyword evidence="2" id="KW-0812">Transmembrane</keyword>